<dbReference type="AlphaFoldDB" id="A0AAD7C112"/>
<sequence>MAGSDGGDGGGGAGNTGSGSLFTTTFVFTSHGHVYTSTSTGILGTGKPVPHDFAHNVGAIVGVAIACVVFLVFLVLGIFWACARYHPRKHREFLLYGPAKGLRRSRGAWRSPIDGDSIYSQSLMSETGESHNHRTTDEDEMSSFVHVETPDLISWQHEEGDPFSDSHAVYLPIQPSSLSIPTILAAAAQQQIMSRSTTIRTPTPSQMGSAPGTPRSSSLLNPPPLPSSSASTLILPPPGPTPEWPGLRSSIAQAGARSSPLAAPPTPPTPNVEPPTPTGTPLGLLRPGLSSLPAGQSYSSTRTFEDGVDYSRPIVGPVNSGTGSGVAGGHMQRWSETSTATGEGSVFDAAGLYRWMDG</sequence>
<evidence type="ECO:0000256" key="1">
    <source>
        <dbReference type="SAM" id="MobiDB-lite"/>
    </source>
</evidence>
<evidence type="ECO:0008006" key="5">
    <source>
        <dbReference type="Google" id="ProtNLM"/>
    </source>
</evidence>
<feature type="compositionally biased region" description="Low complexity" evidence="1">
    <location>
        <begin position="279"/>
        <end position="293"/>
    </location>
</feature>
<proteinExistence type="predicted"/>
<keyword evidence="4" id="KW-1185">Reference proteome</keyword>
<evidence type="ECO:0000313" key="4">
    <source>
        <dbReference type="Proteomes" id="UP001221142"/>
    </source>
</evidence>
<feature type="compositionally biased region" description="Pro residues" evidence="1">
    <location>
        <begin position="262"/>
        <end position="278"/>
    </location>
</feature>
<name>A0AAD7C112_9AGAR</name>
<reference evidence="3" key="1">
    <citation type="submission" date="2023-03" db="EMBL/GenBank/DDBJ databases">
        <title>Massive genome expansion in bonnet fungi (Mycena s.s.) driven by repeated elements and novel gene families across ecological guilds.</title>
        <authorList>
            <consortium name="Lawrence Berkeley National Laboratory"/>
            <person name="Harder C.B."/>
            <person name="Miyauchi S."/>
            <person name="Viragh M."/>
            <person name="Kuo A."/>
            <person name="Thoen E."/>
            <person name="Andreopoulos B."/>
            <person name="Lu D."/>
            <person name="Skrede I."/>
            <person name="Drula E."/>
            <person name="Henrissat B."/>
            <person name="Morin E."/>
            <person name="Kohler A."/>
            <person name="Barry K."/>
            <person name="LaButti K."/>
            <person name="Morin E."/>
            <person name="Salamov A."/>
            <person name="Lipzen A."/>
            <person name="Mereny Z."/>
            <person name="Hegedus B."/>
            <person name="Baldrian P."/>
            <person name="Stursova M."/>
            <person name="Weitz H."/>
            <person name="Taylor A."/>
            <person name="Grigoriev I.V."/>
            <person name="Nagy L.G."/>
            <person name="Martin F."/>
            <person name="Kauserud H."/>
        </authorList>
    </citation>
    <scope>NUCLEOTIDE SEQUENCE</scope>
    <source>
        <strain evidence="3">9284</strain>
    </source>
</reference>
<feature type="transmembrane region" description="Helical" evidence="2">
    <location>
        <begin position="57"/>
        <end position="83"/>
    </location>
</feature>
<keyword evidence="2" id="KW-1133">Transmembrane helix</keyword>
<keyword evidence="2" id="KW-0812">Transmembrane</keyword>
<evidence type="ECO:0000313" key="3">
    <source>
        <dbReference type="EMBL" id="KAJ7636310.1"/>
    </source>
</evidence>
<comment type="caution">
    <text evidence="3">The sequence shown here is derived from an EMBL/GenBank/DDBJ whole genome shotgun (WGS) entry which is preliminary data.</text>
</comment>
<accession>A0AAD7C112</accession>
<dbReference type="EMBL" id="JARKIF010000006">
    <property type="protein sequence ID" value="KAJ7636310.1"/>
    <property type="molecule type" value="Genomic_DNA"/>
</dbReference>
<feature type="region of interest" description="Disordered" evidence="1">
    <location>
        <begin position="194"/>
        <end position="305"/>
    </location>
</feature>
<gene>
    <name evidence="3" type="ORF">FB45DRAFT_906361</name>
</gene>
<organism evidence="3 4">
    <name type="scientific">Roridomyces roridus</name>
    <dbReference type="NCBI Taxonomy" id="1738132"/>
    <lineage>
        <taxon>Eukaryota</taxon>
        <taxon>Fungi</taxon>
        <taxon>Dikarya</taxon>
        <taxon>Basidiomycota</taxon>
        <taxon>Agaricomycotina</taxon>
        <taxon>Agaricomycetes</taxon>
        <taxon>Agaricomycetidae</taxon>
        <taxon>Agaricales</taxon>
        <taxon>Marasmiineae</taxon>
        <taxon>Mycenaceae</taxon>
        <taxon>Roridomyces</taxon>
    </lineage>
</organism>
<keyword evidence="2" id="KW-0472">Membrane</keyword>
<feature type="compositionally biased region" description="Low complexity" evidence="1">
    <location>
        <begin position="194"/>
        <end position="205"/>
    </location>
</feature>
<protein>
    <recommendedName>
        <fullName evidence="5">Transmembrane protein</fullName>
    </recommendedName>
</protein>
<dbReference type="Proteomes" id="UP001221142">
    <property type="component" value="Unassembled WGS sequence"/>
</dbReference>
<evidence type="ECO:0000256" key="2">
    <source>
        <dbReference type="SAM" id="Phobius"/>
    </source>
</evidence>